<sequence length="174" mass="19115">MPGDPNLRPGHSAQKAALRYLLLQLVGGEVQLAVGHPGQNAHIALRIAVTVTCRVLKLSRQPSYRWLKDPVSESEVIQAYRANALFDAHRDDPESGHRLLADEANEVMSDRAAWRIASTNGWFSAFGKPKPNKSRKPGRPVLDHPEAAAHRDRPLGRTDLPPPPTGSPRVIDAH</sequence>
<feature type="compositionally biased region" description="Basic and acidic residues" evidence="1">
    <location>
        <begin position="141"/>
        <end position="156"/>
    </location>
</feature>
<proteinExistence type="predicted"/>
<evidence type="ECO:0000313" key="3">
    <source>
        <dbReference type="Proteomes" id="UP000014809"/>
    </source>
</evidence>
<protein>
    <submittedName>
        <fullName evidence="2">Transposase for insertion sequence element</fullName>
    </submittedName>
</protein>
<dbReference type="AlphaFoldDB" id="S4XC67"/>
<dbReference type="STRING" id="1200352.A606_02080"/>
<keyword evidence="3" id="KW-1185">Reference proteome</keyword>
<dbReference type="KEGG" id="cter:A606_02080"/>
<dbReference type="eggNOG" id="COG2801">
    <property type="taxonomic scope" value="Bacteria"/>
</dbReference>
<evidence type="ECO:0000256" key="1">
    <source>
        <dbReference type="SAM" id="MobiDB-lite"/>
    </source>
</evidence>
<gene>
    <name evidence="2" type="ORF">A606_02080</name>
</gene>
<organism evidence="2 3">
    <name type="scientific">Corynebacterium terpenotabidum Y-11</name>
    <dbReference type="NCBI Taxonomy" id="1200352"/>
    <lineage>
        <taxon>Bacteria</taxon>
        <taxon>Bacillati</taxon>
        <taxon>Actinomycetota</taxon>
        <taxon>Actinomycetes</taxon>
        <taxon>Mycobacteriales</taxon>
        <taxon>Corynebacteriaceae</taxon>
        <taxon>Corynebacterium</taxon>
    </lineage>
</organism>
<accession>S4XC67</accession>
<dbReference type="Proteomes" id="UP000014809">
    <property type="component" value="Chromosome"/>
</dbReference>
<dbReference type="HOGENOM" id="CLU_1537517_0_0_11"/>
<dbReference type="EMBL" id="CP003696">
    <property type="protein sequence ID" value="AGP30069.1"/>
    <property type="molecule type" value="Genomic_DNA"/>
</dbReference>
<reference evidence="2 3" key="1">
    <citation type="submission" date="2012-06" db="EMBL/GenBank/DDBJ databases">
        <title>Complete genome sequence of Corynebacterium terpenotabidum Y-11 (=DSM 44721).</title>
        <authorList>
            <person name="Ruckert C."/>
            <person name="Albersmeier A."/>
            <person name="Al-Dilaimi A."/>
            <person name="Szczepanowski R."/>
            <person name="Kalinowski J."/>
        </authorList>
    </citation>
    <scope>NUCLEOTIDE SEQUENCE [LARGE SCALE GENOMIC DNA]</scope>
    <source>
        <strain evidence="2 3">Y-11</strain>
    </source>
</reference>
<feature type="region of interest" description="Disordered" evidence="1">
    <location>
        <begin position="125"/>
        <end position="174"/>
    </location>
</feature>
<evidence type="ECO:0000313" key="2">
    <source>
        <dbReference type="EMBL" id="AGP30069.1"/>
    </source>
</evidence>
<name>S4XC67_9CORY</name>